<evidence type="ECO:0000256" key="1">
    <source>
        <dbReference type="ARBA" id="ARBA00010574"/>
    </source>
</evidence>
<dbReference type="AlphaFoldDB" id="A0A7L4YKK4"/>
<dbReference type="Proteomes" id="UP000463857">
    <property type="component" value="Chromosome"/>
</dbReference>
<gene>
    <name evidence="2 3" type="primary">rsfS</name>
    <name evidence="3" type="ORF">EK0264_02975</name>
</gene>
<name>A0A7L4YKK4_9ACTN</name>
<sequence>MAATEHSLELAQVAAQAAADKRGEDITIIDVSEQLVITDCFVVVTATNDRQVGAIKDAVEEAMLRVGVKPVRREGAKEGRWVLLDFVDIVVHIQHTDERNFYDLARLWRDCPQIPFVDAAVPQQGDAEGSE</sequence>
<dbReference type="EMBL" id="CP047156">
    <property type="protein sequence ID" value="QHB99348.1"/>
    <property type="molecule type" value="Genomic_DNA"/>
</dbReference>
<dbReference type="Pfam" id="PF02410">
    <property type="entry name" value="RsfS"/>
    <property type="match status" value="1"/>
</dbReference>
<dbReference type="RefSeq" id="WP_159542726.1">
    <property type="nucleotide sequence ID" value="NZ_CP047156.1"/>
</dbReference>
<evidence type="ECO:0000313" key="4">
    <source>
        <dbReference type="Proteomes" id="UP000463857"/>
    </source>
</evidence>
<dbReference type="FunFam" id="3.30.460.10:FF:000008">
    <property type="entry name" value="Ribosomal silencing factor RsfS"/>
    <property type="match status" value="1"/>
</dbReference>
<evidence type="ECO:0000256" key="2">
    <source>
        <dbReference type="HAMAP-Rule" id="MF_01477"/>
    </source>
</evidence>
<dbReference type="SUPFAM" id="SSF81301">
    <property type="entry name" value="Nucleotidyltransferase"/>
    <property type="match status" value="1"/>
</dbReference>
<evidence type="ECO:0000313" key="3">
    <source>
        <dbReference type="EMBL" id="QHB99348.1"/>
    </source>
</evidence>
<dbReference type="Gene3D" id="3.30.460.10">
    <property type="entry name" value="Beta Polymerase, domain 2"/>
    <property type="match status" value="1"/>
</dbReference>
<dbReference type="OrthoDB" id="9793681at2"/>
<dbReference type="KEGG" id="eke:EK0264_02975"/>
<reference evidence="3 4" key="1">
    <citation type="journal article" date="2018" name="Int. J. Syst. Evol. Microbiol.">
        <title>Epidermidibacterium keratini gen. nov., sp. nov., a member of the family Sporichthyaceae, isolated from keratin epidermis.</title>
        <authorList>
            <person name="Lee D.G."/>
            <person name="Trujillo M.E."/>
            <person name="Kang S."/>
            <person name="Nam J.J."/>
            <person name="Kim Y.J."/>
        </authorList>
    </citation>
    <scope>NUCLEOTIDE SEQUENCE [LARGE SCALE GENOMIC DNA]</scope>
    <source>
        <strain evidence="3 4">EPI-7</strain>
    </source>
</reference>
<dbReference type="GO" id="GO:0017148">
    <property type="term" value="P:negative regulation of translation"/>
    <property type="evidence" value="ECO:0007669"/>
    <property type="project" value="UniProtKB-UniRule"/>
</dbReference>
<dbReference type="FunCoup" id="A0A7L4YKK4">
    <property type="interactions" value="65"/>
</dbReference>
<keyword evidence="2" id="KW-0678">Repressor</keyword>
<keyword evidence="2" id="KW-0963">Cytoplasm</keyword>
<proteinExistence type="inferred from homology"/>
<protein>
    <recommendedName>
        <fullName evidence="2">Ribosomal silencing factor RsfS</fullName>
    </recommendedName>
</protein>
<dbReference type="GO" id="GO:0042256">
    <property type="term" value="P:cytosolic ribosome assembly"/>
    <property type="evidence" value="ECO:0007669"/>
    <property type="project" value="UniProtKB-UniRule"/>
</dbReference>
<dbReference type="PANTHER" id="PTHR21043">
    <property type="entry name" value="IOJAP SUPERFAMILY ORTHOLOG"/>
    <property type="match status" value="1"/>
</dbReference>
<comment type="subcellular location">
    <subcellularLocation>
        <location evidence="2">Cytoplasm</location>
    </subcellularLocation>
</comment>
<dbReference type="GO" id="GO:0043023">
    <property type="term" value="F:ribosomal large subunit binding"/>
    <property type="evidence" value="ECO:0007669"/>
    <property type="project" value="TreeGrafter"/>
</dbReference>
<dbReference type="GO" id="GO:0005737">
    <property type="term" value="C:cytoplasm"/>
    <property type="evidence" value="ECO:0007669"/>
    <property type="project" value="UniProtKB-SubCell"/>
</dbReference>
<organism evidence="3 4">
    <name type="scientific">Epidermidibacterium keratini</name>
    <dbReference type="NCBI Taxonomy" id="1891644"/>
    <lineage>
        <taxon>Bacteria</taxon>
        <taxon>Bacillati</taxon>
        <taxon>Actinomycetota</taxon>
        <taxon>Actinomycetes</taxon>
        <taxon>Sporichthyales</taxon>
        <taxon>Sporichthyaceae</taxon>
        <taxon>Epidermidibacterium</taxon>
    </lineage>
</organism>
<dbReference type="InterPro" id="IPR004394">
    <property type="entry name" value="Iojap/RsfS/C7orf30"/>
</dbReference>
<comment type="function">
    <text evidence="2">Functions as a ribosomal silencing factor. Interacts with ribosomal protein uL14 (rplN), blocking formation of intersubunit bridge B8. Prevents association of the 30S and 50S ribosomal subunits and the formation of functional ribosomes, thus repressing translation.</text>
</comment>
<accession>A0A7L4YKK4</accession>
<dbReference type="PANTHER" id="PTHR21043:SF0">
    <property type="entry name" value="MITOCHONDRIAL ASSEMBLY OF RIBOSOMAL LARGE SUBUNIT PROTEIN 1"/>
    <property type="match status" value="1"/>
</dbReference>
<comment type="subunit">
    <text evidence="2">Interacts with ribosomal protein uL14 (rplN).</text>
</comment>
<dbReference type="InterPro" id="IPR043519">
    <property type="entry name" value="NT_sf"/>
</dbReference>
<dbReference type="InParanoid" id="A0A7L4YKK4"/>
<dbReference type="NCBIfam" id="TIGR00090">
    <property type="entry name" value="rsfS_iojap_ybeB"/>
    <property type="match status" value="1"/>
</dbReference>
<keyword evidence="2" id="KW-0810">Translation regulation</keyword>
<dbReference type="GO" id="GO:0090071">
    <property type="term" value="P:negative regulation of ribosome biogenesis"/>
    <property type="evidence" value="ECO:0007669"/>
    <property type="project" value="UniProtKB-UniRule"/>
</dbReference>
<keyword evidence="4" id="KW-1185">Reference proteome</keyword>
<dbReference type="HAMAP" id="MF_01477">
    <property type="entry name" value="Iojap_RsfS"/>
    <property type="match status" value="1"/>
</dbReference>
<comment type="similarity">
    <text evidence="1 2">Belongs to the Iojap/RsfS family.</text>
</comment>